<organism evidence="2">
    <name type="scientific">hydrothermal vent metagenome</name>
    <dbReference type="NCBI Taxonomy" id="652676"/>
    <lineage>
        <taxon>unclassified sequences</taxon>
        <taxon>metagenomes</taxon>
        <taxon>ecological metagenomes</taxon>
    </lineage>
</organism>
<dbReference type="PANTHER" id="PTHR43755:SF1">
    <property type="entry name" value="FAD-DEPENDENT PYRIDINE NUCLEOTIDE-DISULPHIDE OXIDOREDUCTASE"/>
    <property type="match status" value="1"/>
</dbReference>
<dbReference type="EMBL" id="FPHI01000008">
    <property type="protein sequence ID" value="SFV54823.1"/>
    <property type="molecule type" value="Genomic_DNA"/>
</dbReference>
<reference evidence="2" key="1">
    <citation type="submission" date="2016-10" db="EMBL/GenBank/DDBJ databases">
        <authorList>
            <person name="de Groot N.N."/>
        </authorList>
    </citation>
    <scope>NUCLEOTIDE SEQUENCE</scope>
</reference>
<proteinExistence type="predicted"/>
<dbReference type="InterPro" id="IPR023753">
    <property type="entry name" value="FAD/NAD-binding_dom"/>
</dbReference>
<evidence type="ECO:0000313" key="2">
    <source>
        <dbReference type="EMBL" id="SFV54823.1"/>
    </source>
</evidence>
<dbReference type="PANTHER" id="PTHR43755">
    <property type="match status" value="1"/>
</dbReference>
<dbReference type="InterPro" id="IPR036188">
    <property type="entry name" value="FAD/NAD-bd_sf"/>
</dbReference>
<protein>
    <submittedName>
        <fullName evidence="2">Sulfide:quinone oxidoreductase</fullName>
    </submittedName>
</protein>
<dbReference type="AlphaFoldDB" id="A0A1W1BMU2"/>
<gene>
    <name evidence="2" type="ORF">MNB_SV-3-37</name>
</gene>
<dbReference type="GO" id="GO:0016491">
    <property type="term" value="F:oxidoreductase activity"/>
    <property type="evidence" value="ECO:0007669"/>
    <property type="project" value="InterPro"/>
</dbReference>
<name>A0A1W1BMU2_9ZZZZ</name>
<evidence type="ECO:0000259" key="1">
    <source>
        <dbReference type="Pfam" id="PF07992"/>
    </source>
</evidence>
<dbReference type="InterPro" id="IPR052541">
    <property type="entry name" value="SQRD"/>
</dbReference>
<accession>A0A1W1BMU2</accession>
<feature type="domain" description="FAD/NAD(P)-binding" evidence="1">
    <location>
        <begin position="3"/>
        <end position="152"/>
    </location>
</feature>
<dbReference type="Pfam" id="PF07992">
    <property type="entry name" value="Pyr_redox_2"/>
    <property type="match status" value="1"/>
</dbReference>
<sequence>MARVVIMGGGVSGHTAASFAKKWLGKKHEVVVVTPNSQWNWIPSNIFVGVGEMTKKDVTFPLAPVYKKAGIDYRQAKAVSVHPEGNSENDKEYITIEYTGQGKEGQTEALEYDYLINATGPKLNFDATPGLGNGKGQMGEHTVSVCTADHAVHASHELKALVKQMKAGEEKRFLIGTGHGMCTCQGAAFEYIFNVDHYLKQEGVRDKATITYISNEYELGDFGVGGMHIKAGGYVTSGKVFAESLYVERGIHWIKRAHVNKVEADKVHYETLDGSMHEEAYDFAMLIPPFAGVGMKAYAKDGSDMTDVLFAPNGMMKVDADYESGARGFENWSPEDWPSTLQNPTYSNIFAVGIAFAPPHFISKPMQSPNGTAINPTPPRTGMPSAMMGKAVAASICDMIKGVADKPTHTANMSQMGAACVASTGKGLLNGTAVSMTMYPIIPDYNKYEYGRDLNGTFGTIGLAGHWVKLLLHYGFIWKAKLKPGWTLIPE</sequence>
<dbReference type="Gene3D" id="3.50.50.100">
    <property type="match status" value="1"/>
</dbReference>
<dbReference type="SUPFAM" id="SSF51905">
    <property type="entry name" value="FAD/NAD(P)-binding domain"/>
    <property type="match status" value="1"/>
</dbReference>